<dbReference type="GO" id="GO:0016740">
    <property type="term" value="F:transferase activity"/>
    <property type="evidence" value="ECO:0007669"/>
    <property type="project" value="UniProtKB-KW"/>
</dbReference>
<evidence type="ECO:0000256" key="4">
    <source>
        <dbReference type="ARBA" id="ARBA00022960"/>
    </source>
</evidence>
<proteinExistence type="inferred from homology"/>
<evidence type="ECO:0000256" key="5">
    <source>
        <dbReference type="ARBA" id="ARBA00022984"/>
    </source>
</evidence>
<evidence type="ECO:0000256" key="2">
    <source>
        <dbReference type="ARBA" id="ARBA00005992"/>
    </source>
</evidence>
<keyword evidence="8" id="KW-0732">Signal</keyword>
<keyword evidence="5 7" id="KW-0573">Peptidoglycan synthesis</keyword>
<comment type="similarity">
    <text evidence="2">Belongs to the YkuD family.</text>
</comment>
<dbReference type="AlphaFoldDB" id="A0A367GNH2"/>
<evidence type="ECO:0000256" key="1">
    <source>
        <dbReference type="ARBA" id="ARBA00004752"/>
    </source>
</evidence>
<comment type="pathway">
    <text evidence="1 7">Cell wall biogenesis; peptidoglycan biosynthesis.</text>
</comment>
<evidence type="ECO:0000256" key="7">
    <source>
        <dbReference type="PROSITE-ProRule" id="PRU01373"/>
    </source>
</evidence>
<comment type="caution">
    <text evidence="10">The sequence shown here is derived from an EMBL/GenBank/DDBJ whole genome shotgun (WGS) entry which is preliminary data.</text>
</comment>
<dbReference type="GO" id="GO:0008360">
    <property type="term" value="P:regulation of cell shape"/>
    <property type="evidence" value="ECO:0007669"/>
    <property type="project" value="UniProtKB-UniRule"/>
</dbReference>
<dbReference type="Proteomes" id="UP000253209">
    <property type="component" value="Unassembled WGS sequence"/>
</dbReference>
<feature type="chain" id="PRO_5016844865" description="L,D-TPase catalytic domain-containing protein" evidence="8">
    <location>
        <begin position="23"/>
        <end position="252"/>
    </location>
</feature>
<keyword evidence="11" id="KW-1185">Reference proteome</keyword>
<keyword evidence="4 7" id="KW-0133">Cell shape</keyword>
<evidence type="ECO:0000256" key="3">
    <source>
        <dbReference type="ARBA" id="ARBA00022679"/>
    </source>
</evidence>
<name>A0A367GNH2_9SPHI</name>
<dbReference type="EMBL" id="QGDC01000007">
    <property type="protein sequence ID" value="RCH54406.1"/>
    <property type="molecule type" value="Genomic_DNA"/>
</dbReference>
<feature type="signal peptide" evidence="8">
    <location>
        <begin position="1"/>
        <end position="22"/>
    </location>
</feature>
<dbReference type="PANTHER" id="PTHR36699:SF1">
    <property type="entry name" value="L,D-TRANSPEPTIDASE YAFK-RELATED"/>
    <property type="match status" value="1"/>
</dbReference>
<gene>
    <name evidence="10" type="ORF">DJ568_13735</name>
</gene>
<dbReference type="GO" id="GO:0004180">
    <property type="term" value="F:carboxypeptidase activity"/>
    <property type="evidence" value="ECO:0007669"/>
    <property type="project" value="UniProtKB-ARBA"/>
</dbReference>
<evidence type="ECO:0000313" key="10">
    <source>
        <dbReference type="EMBL" id="RCH54406.1"/>
    </source>
</evidence>
<keyword evidence="3" id="KW-0808">Transferase</keyword>
<feature type="domain" description="L,D-TPase catalytic" evidence="9">
    <location>
        <begin position="62"/>
        <end position="195"/>
    </location>
</feature>
<dbReference type="CDD" id="cd16913">
    <property type="entry name" value="YkuD_like"/>
    <property type="match status" value="1"/>
</dbReference>
<protein>
    <recommendedName>
        <fullName evidence="9">L,D-TPase catalytic domain-containing protein</fullName>
    </recommendedName>
</protein>
<accession>A0A367GNH2</accession>
<reference evidence="10 11" key="1">
    <citation type="submission" date="2018-05" db="EMBL/GenBank/DDBJ databases">
        <title>Mucilaginibacter hurinus sp. nov., isolated from briquette warehouse soil.</title>
        <authorList>
            <person name="Choi L."/>
        </authorList>
    </citation>
    <scope>NUCLEOTIDE SEQUENCE [LARGE SCALE GENOMIC DNA]</scope>
    <source>
        <strain evidence="10 11">ZR32</strain>
    </source>
</reference>
<evidence type="ECO:0000256" key="6">
    <source>
        <dbReference type="ARBA" id="ARBA00023316"/>
    </source>
</evidence>
<evidence type="ECO:0000256" key="8">
    <source>
        <dbReference type="SAM" id="SignalP"/>
    </source>
</evidence>
<dbReference type="Pfam" id="PF03734">
    <property type="entry name" value="YkuD"/>
    <property type="match status" value="1"/>
</dbReference>
<dbReference type="InterPro" id="IPR038063">
    <property type="entry name" value="Transpep_catalytic_dom"/>
</dbReference>
<evidence type="ECO:0000313" key="11">
    <source>
        <dbReference type="Proteomes" id="UP000253209"/>
    </source>
</evidence>
<feature type="active site" description="Nucleophile" evidence="7">
    <location>
        <position position="164"/>
    </location>
</feature>
<dbReference type="SUPFAM" id="SSF141523">
    <property type="entry name" value="L,D-transpeptidase catalytic domain-like"/>
    <property type="match status" value="1"/>
</dbReference>
<dbReference type="GO" id="GO:0009252">
    <property type="term" value="P:peptidoglycan biosynthetic process"/>
    <property type="evidence" value="ECO:0007669"/>
    <property type="project" value="UniProtKB-UniPathway"/>
</dbReference>
<dbReference type="PROSITE" id="PS52029">
    <property type="entry name" value="LD_TPASE"/>
    <property type="match status" value="1"/>
</dbReference>
<dbReference type="UniPathway" id="UPA00219"/>
<dbReference type="OrthoDB" id="9809748at2"/>
<dbReference type="InterPro" id="IPR005490">
    <property type="entry name" value="LD_TPept_cat_dom"/>
</dbReference>
<organism evidence="10 11">
    <name type="scientific">Mucilaginibacter hurinus</name>
    <dbReference type="NCBI Taxonomy" id="2201324"/>
    <lineage>
        <taxon>Bacteria</taxon>
        <taxon>Pseudomonadati</taxon>
        <taxon>Bacteroidota</taxon>
        <taxon>Sphingobacteriia</taxon>
        <taxon>Sphingobacteriales</taxon>
        <taxon>Sphingobacteriaceae</taxon>
        <taxon>Mucilaginibacter</taxon>
    </lineage>
</organism>
<dbReference type="PANTHER" id="PTHR36699">
    <property type="entry name" value="LD-TRANSPEPTIDASE"/>
    <property type="match status" value="1"/>
</dbReference>
<keyword evidence="6 7" id="KW-0961">Cell wall biogenesis/degradation</keyword>
<sequence>MKKYRALAVCLFSLLFISWAIDDDFWLKQKSKARVQAAYKDKEELLTQKLSALGINLNAINILITGFKSEGQLTVYVKKPADIKYTRFAVYSICSSSGILGPKRKARDMQVPEGFYYINRFNPVSSYFLSLGINYPNEADKYRSRTANPGSDIFIHGKCVTEGCLPLTDDKIKELYILAIQAHHSGQQQIPVYIFPFRFDGIIGQRTMENYRDDKYLQSFWTNLKQGYDEFIANRQQLAVQVSTRGTYIFNR</sequence>
<dbReference type="GO" id="GO:0071555">
    <property type="term" value="P:cell wall organization"/>
    <property type="evidence" value="ECO:0007669"/>
    <property type="project" value="UniProtKB-UniRule"/>
</dbReference>
<feature type="active site" description="Proton donor/acceptor" evidence="7">
    <location>
        <position position="156"/>
    </location>
</feature>
<evidence type="ECO:0000259" key="9">
    <source>
        <dbReference type="PROSITE" id="PS52029"/>
    </source>
</evidence>